<gene>
    <name evidence="9" type="ORF">FXV77_11065</name>
</gene>
<reference evidence="9 10" key="1">
    <citation type="submission" date="2019-08" db="EMBL/GenBank/DDBJ databases">
        <title>Phlebobacter frassis gen. nov. sp. nov., a new member of family Sphingobacteriaceae isolated from sand fly rearing media.</title>
        <authorList>
            <person name="Kakumanu M.L."/>
            <person name="Marayati B.F."/>
            <person name="Wada-Katsumata A."/>
            <person name="Wasserberg G."/>
            <person name="Schal C."/>
            <person name="Apperson C.S."/>
            <person name="Ponnusamy L."/>
        </authorList>
    </citation>
    <scope>NUCLEOTIDE SEQUENCE [LARGE SCALE GENOMIC DNA]</scope>
    <source>
        <strain evidence="9 10">SSI9</strain>
    </source>
</reference>
<proteinExistence type="predicted"/>
<comment type="subcellular location">
    <subcellularLocation>
        <location evidence="1">Cell membrane</location>
        <topology evidence="1">Multi-pass membrane protein</topology>
    </subcellularLocation>
</comment>
<feature type="transmembrane region" description="Helical" evidence="6">
    <location>
        <begin position="386"/>
        <end position="408"/>
    </location>
</feature>
<dbReference type="EMBL" id="VTAV01000006">
    <property type="protein sequence ID" value="TYR35974.1"/>
    <property type="molecule type" value="Genomic_DNA"/>
</dbReference>
<feature type="transmembrane region" description="Helical" evidence="6">
    <location>
        <begin position="680"/>
        <end position="701"/>
    </location>
</feature>
<keyword evidence="5 6" id="KW-0472">Membrane</keyword>
<evidence type="ECO:0000256" key="5">
    <source>
        <dbReference type="ARBA" id="ARBA00023136"/>
    </source>
</evidence>
<dbReference type="InterPro" id="IPR050250">
    <property type="entry name" value="Macrolide_Exporter_MacB"/>
</dbReference>
<organism evidence="9 10">
    <name type="scientific">Sphingobacterium phlebotomi</name>
    <dbReference type="NCBI Taxonomy" id="2605433"/>
    <lineage>
        <taxon>Bacteria</taxon>
        <taxon>Pseudomonadati</taxon>
        <taxon>Bacteroidota</taxon>
        <taxon>Sphingobacteriia</taxon>
        <taxon>Sphingobacteriales</taxon>
        <taxon>Sphingobacteriaceae</taxon>
        <taxon>Sphingobacterium</taxon>
    </lineage>
</organism>
<feature type="domain" description="ABC3 transporter permease C-terminal" evidence="7">
    <location>
        <begin position="301"/>
        <end position="411"/>
    </location>
</feature>
<sequence length="804" mass="90022">MIRNYIKIAWRNLKRNKLFSLINILGLSLGISTCFIIMLYVQDELSYDKFHENATNIVRIVFRADINGGKINESVTMAPVAQTLKNDFPEVNDATRLLDYGHPKISYKNIVFKDLRLAFADPNIFDIFTLPMIEGNPETALLEPHTVVITQSTAKKYFGAENAIGKTILLTADDDQPYQVTGVIKDIPSNSHFHFDLFGSMTGFADAKSDSWMYGGFHTYLLLKPGSEIKKMEARFPEMVRKYMGPQIQQQMGLSLEQFTTKGNRLGFALQPLTDIHLNAFTTTEFESGGNKMYVYIFGGIALFMVVVACVNFVNLSTANASKRAKEIGIRKVVGSDKLQLVKQFLSESIFITCLSLFIAFVWIQLALPIFNNIAAKDLSFDAKPIFAFIGLGMLVGIVAGIYPAFYLSSFKPIAVLKGKPTTRFKNFNLRSRLVVFQFTISVVLIIGTIVVYQQMKYIQNKDLGFDKEQLLTIPNSYALGRNEQVFKQQLLQDSRIVNATASWYKPAGPSHYNNALAYAQGNDKNVVNGVDYHVDEDYIPTMGMHILSGRNFSKDFATDSTAIILNETATQAFGWNASTAIGKTIIRQNSAKGDHVPFRVIAVVKNFNFKSLHETISPLYMTLHPEGGLIFKIKTTDVAGLLSTMKEHWDSYQTEEPFTYAFMDDLFTKAYTAEQKTSVILHIFAVLTILVACLGLFGLATHTAEQRTKEIGIRKVLGASAIRVTQMLVNDFLKPILIASVIAFPVAWWAMNSWLENFAYRIDLAWWMFALASGVAFTIAILTICTQAFRAASANPVDSLRDE</sequence>
<keyword evidence="2" id="KW-1003">Cell membrane</keyword>
<keyword evidence="3 6" id="KW-0812">Transmembrane</keyword>
<dbReference type="GO" id="GO:0022857">
    <property type="term" value="F:transmembrane transporter activity"/>
    <property type="evidence" value="ECO:0007669"/>
    <property type="project" value="TreeGrafter"/>
</dbReference>
<name>A0A5D4H627_9SPHI</name>
<keyword evidence="10" id="KW-1185">Reference proteome</keyword>
<evidence type="ECO:0000259" key="7">
    <source>
        <dbReference type="Pfam" id="PF02687"/>
    </source>
</evidence>
<feature type="domain" description="ABC3 transporter permease C-terminal" evidence="7">
    <location>
        <begin position="684"/>
        <end position="797"/>
    </location>
</feature>
<dbReference type="PANTHER" id="PTHR30572">
    <property type="entry name" value="MEMBRANE COMPONENT OF TRANSPORTER-RELATED"/>
    <property type="match status" value="1"/>
</dbReference>
<keyword evidence="4 6" id="KW-1133">Transmembrane helix</keyword>
<feature type="transmembrane region" description="Helical" evidence="6">
    <location>
        <begin position="765"/>
        <end position="786"/>
    </location>
</feature>
<feature type="transmembrane region" description="Helical" evidence="6">
    <location>
        <begin position="434"/>
        <end position="453"/>
    </location>
</feature>
<feature type="transmembrane region" description="Helical" evidence="6">
    <location>
        <begin position="733"/>
        <end position="753"/>
    </location>
</feature>
<dbReference type="RefSeq" id="WP_148919290.1">
    <property type="nucleotide sequence ID" value="NZ_VTAV01000006.1"/>
</dbReference>
<evidence type="ECO:0000256" key="4">
    <source>
        <dbReference type="ARBA" id="ARBA00022989"/>
    </source>
</evidence>
<evidence type="ECO:0000256" key="3">
    <source>
        <dbReference type="ARBA" id="ARBA00022692"/>
    </source>
</evidence>
<feature type="transmembrane region" description="Helical" evidence="6">
    <location>
        <begin position="345"/>
        <end position="366"/>
    </location>
</feature>
<feature type="transmembrane region" description="Helical" evidence="6">
    <location>
        <begin position="21"/>
        <end position="41"/>
    </location>
</feature>
<dbReference type="InterPro" id="IPR003838">
    <property type="entry name" value="ABC3_permease_C"/>
</dbReference>
<evidence type="ECO:0000256" key="1">
    <source>
        <dbReference type="ARBA" id="ARBA00004651"/>
    </source>
</evidence>
<evidence type="ECO:0000256" key="6">
    <source>
        <dbReference type="SAM" id="Phobius"/>
    </source>
</evidence>
<dbReference type="InterPro" id="IPR025857">
    <property type="entry name" value="MacB_PCD"/>
</dbReference>
<evidence type="ECO:0000256" key="2">
    <source>
        <dbReference type="ARBA" id="ARBA00022475"/>
    </source>
</evidence>
<evidence type="ECO:0000259" key="8">
    <source>
        <dbReference type="Pfam" id="PF12704"/>
    </source>
</evidence>
<dbReference type="PANTHER" id="PTHR30572:SF18">
    <property type="entry name" value="ABC-TYPE MACROLIDE FAMILY EXPORT SYSTEM PERMEASE COMPONENT 2"/>
    <property type="match status" value="1"/>
</dbReference>
<dbReference type="Proteomes" id="UP000322362">
    <property type="component" value="Unassembled WGS sequence"/>
</dbReference>
<feature type="transmembrane region" description="Helical" evidence="6">
    <location>
        <begin position="293"/>
        <end position="314"/>
    </location>
</feature>
<protein>
    <submittedName>
        <fullName evidence="9">FtsX-like permease family protein</fullName>
    </submittedName>
</protein>
<evidence type="ECO:0000313" key="10">
    <source>
        <dbReference type="Proteomes" id="UP000322362"/>
    </source>
</evidence>
<dbReference type="GO" id="GO:0005886">
    <property type="term" value="C:plasma membrane"/>
    <property type="evidence" value="ECO:0007669"/>
    <property type="project" value="UniProtKB-SubCell"/>
</dbReference>
<dbReference type="AlphaFoldDB" id="A0A5D4H627"/>
<feature type="domain" description="MacB-like periplasmic core" evidence="8">
    <location>
        <begin position="20"/>
        <end position="236"/>
    </location>
</feature>
<dbReference type="Pfam" id="PF12704">
    <property type="entry name" value="MacB_PCD"/>
    <property type="match status" value="2"/>
</dbReference>
<dbReference type="Pfam" id="PF02687">
    <property type="entry name" value="FtsX"/>
    <property type="match status" value="2"/>
</dbReference>
<comment type="caution">
    <text evidence="9">The sequence shown here is derived from an EMBL/GenBank/DDBJ whole genome shotgun (WGS) entry which is preliminary data.</text>
</comment>
<accession>A0A5D4H627</accession>
<evidence type="ECO:0000313" key="9">
    <source>
        <dbReference type="EMBL" id="TYR35974.1"/>
    </source>
</evidence>
<feature type="domain" description="MacB-like periplasmic core" evidence="8">
    <location>
        <begin position="440"/>
        <end position="608"/>
    </location>
</feature>